<feature type="region of interest" description="Disordered" evidence="1">
    <location>
        <begin position="1"/>
        <end position="29"/>
    </location>
</feature>
<gene>
    <name evidence="2" type="ORF">TWF730_008796</name>
</gene>
<reference evidence="2 3" key="1">
    <citation type="submission" date="2019-10" db="EMBL/GenBank/DDBJ databases">
        <authorList>
            <person name="Palmer J.M."/>
        </authorList>
    </citation>
    <scope>NUCLEOTIDE SEQUENCE [LARGE SCALE GENOMIC DNA]</scope>
    <source>
        <strain evidence="2 3">TWF730</strain>
    </source>
</reference>
<dbReference type="AlphaFoldDB" id="A0AAV9V779"/>
<organism evidence="2 3">
    <name type="scientific">Orbilia blumenaviensis</name>
    <dbReference type="NCBI Taxonomy" id="1796055"/>
    <lineage>
        <taxon>Eukaryota</taxon>
        <taxon>Fungi</taxon>
        <taxon>Dikarya</taxon>
        <taxon>Ascomycota</taxon>
        <taxon>Pezizomycotina</taxon>
        <taxon>Orbiliomycetes</taxon>
        <taxon>Orbiliales</taxon>
        <taxon>Orbiliaceae</taxon>
        <taxon>Orbilia</taxon>
    </lineage>
</organism>
<protein>
    <recommendedName>
        <fullName evidence="4">F-box domain-containing protein</fullName>
    </recommendedName>
</protein>
<feature type="compositionally biased region" description="Pro residues" evidence="1">
    <location>
        <begin position="15"/>
        <end position="29"/>
    </location>
</feature>
<evidence type="ECO:0008006" key="4">
    <source>
        <dbReference type="Google" id="ProtNLM"/>
    </source>
</evidence>
<sequence length="308" mass="35287">MQFINQSFLATPSATPSPPPESRPSWPSPGAPPRLPTVIWIMVFEELDPTTIYGPARRVCRELYHVAGLFLFYGLTPGIWLKICVQYSDYFALKMLMKTSKSFERLLTKTKSPTLDSLLFREKSALLSIPPDTVFQLHPMLERHWHIAPLQRCRICISPSYFKYAWYLEHLAMRRSYHEILLENATSPPVTAITLDFRKALWDLINDGDCCNDVARPDLILNAFTRKLSRAITVSDILRLTAVLLKRPFLTNRQYNPIDSGKLDTTVEERSNSERLLQAGCECLEAFELCLAGESPEEIKPHLIMWVS</sequence>
<feature type="compositionally biased region" description="Polar residues" evidence="1">
    <location>
        <begin position="1"/>
        <end position="10"/>
    </location>
</feature>
<proteinExistence type="predicted"/>
<comment type="caution">
    <text evidence="2">The sequence shown here is derived from an EMBL/GenBank/DDBJ whole genome shotgun (WGS) entry which is preliminary data.</text>
</comment>
<evidence type="ECO:0000313" key="2">
    <source>
        <dbReference type="EMBL" id="KAK6354388.1"/>
    </source>
</evidence>
<accession>A0AAV9V779</accession>
<keyword evidence="3" id="KW-1185">Reference proteome</keyword>
<dbReference type="Proteomes" id="UP001373714">
    <property type="component" value="Unassembled WGS sequence"/>
</dbReference>
<name>A0AAV9V779_9PEZI</name>
<dbReference type="EMBL" id="JAVHNS010000005">
    <property type="protein sequence ID" value="KAK6354388.1"/>
    <property type="molecule type" value="Genomic_DNA"/>
</dbReference>
<evidence type="ECO:0000256" key="1">
    <source>
        <dbReference type="SAM" id="MobiDB-lite"/>
    </source>
</evidence>
<evidence type="ECO:0000313" key="3">
    <source>
        <dbReference type="Proteomes" id="UP001373714"/>
    </source>
</evidence>